<evidence type="ECO:0000313" key="2">
    <source>
        <dbReference type="EMBL" id="GLC56496.1"/>
    </source>
</evidence>
<gene>
    <name evidence="2" type="primary">PLEST004038</name>
    <name evidence="2" type="ORF">PLESTB_001113600</name>
</gene>
<accession>A0A9W6BS38</accession>
<dbReference type="Proteomes" id="UP001165080">
    <property type="component" value="Unassembled WGS sequence"/>
</dbReference>
<name>A0A9W6BS38_9CHLO</name>
<proteinExistence type="predicted"/>
<feature type="compositionally biased region" description="Basic and acidic residues" evidence="1">
    <location>
        <begin position="112"/>
        <end position="126"/>
    </location>
</feature>
<keyword evidence="3" id="KW-1185">Reference proteome</keyword>
<protein>
    <submittedName>
        <fullName evidence="2">Uncharacterized protein</fullName>
    </submittedName>
</protein>
<sequence>MTMHEKIREASDAKVREVAHKPPTDEATASRERSKDEFYSKALDPSSDWPEPALKGDHLKQVMDAWMPSPPTSPGGSGGGKHRKKGGAAGASPGGGQGGGKRLPVAGVRSGVEVRDEPNDVNHDVGEFMAKTVSPHGHTHTARGAGGFGDNAQ</sequence>
<feature type="compositionally biased region" description="Basic and acidic residues" evidence="1">
    <location>
        <begin position="1"/>
        <end position="39"/>
    </location>
</feature>
<dbReference type="OrthoDB" id="540818at2759"/>
<comment type="caution">
    <text evidence="2">The sequence shown here is derived from an EMBL/GenBank/DDBJ whole genome shotgun (WGS) entry which is preliminary data.</text>
</comment>
<dbReference type="EMBL" id="BRXU01000016">
    <property type="protein sequence ID" value="GLC56496.1"/>
    <property type="molecule type" value="Genomic_DNA"/>
</dbReference>
<reference evidence="2 3" key="1">
    <citation type="journal article" date="2023" name="Commun. Biol.">
        <title>Reorganization of the ancestral sex-determining regions during the evolution of trioecy in Pleodorina starrii.</title>
        <authorList>
            <person name="Takahashi K."/>
            <person name="Suzuki S."/>
            <person name="Kawai-Toyooka H."/>
            <person name="Yamamoto K."/>
            <person name="Hamaji T."/>
            <person name="Ootsuki R."/>
            <person name="Yamaguchi H."/>
            <person name="Kawachi M."/>
            <person name="Higashiyama T."/>
            <person name="Nozaki H."/>
        </authorList>
    </citation>
    <scope>NUCLEOTIDE SEQUENCE [LARGE SCALE GENOMIC DNA]</scope>
    <source>
        <strain evidence="2 3">NIES-4479</strain>
    </source>
</reference>
<feature type="compositionally biased region" description="Gly residues" evidence="1">
    <location>
        <begin position="87"/>
        <end position="101"/>
    </location>
</feature>
<evidence type="ECO:0000313" key="3">
    <source>
        <dbReference type="Proteomes" id="UP001165080"/>
    </source>
</evidence>
<feature type="region of interest" description="Disordered" evidence="1">
    <location>
        <begin position="1"/>
        <end position="153"/>
    </location>
</feature>
<evidence type="ECO:0000256" key="1">
    <source>
        <dbReference type="SAM" id="MobiDB-lite"/>
    </source>
</evidence>
<organism evidence="2 3">
    <name type="scientific">Pleodorina starrii</name>
    <dbReference type="NCBI Taxonomy" id="330485"/>
    <lineage>
        <taxon>Eukaryota</taxon>
        <taxon>Viridiplantae</taxon>
        <taxon>Chlorophyta</taxon>
        <taxon>core chlorophytes</taxon>
        <taxon>Chlorophyceae</taxon>
        <taxon>CS clade</taxon>
        <taxon>Chlamydomonadales</taxon>
        <taxon>Volvocaceae</taxon>
        <taxon>Pleodorina</taxon>
    </lineage>
</organism>
<feature type="compositionally biased region" description="Gly residues" evidence="1">
    <location>
        <begin position="144"/>
        <end position="153"/>
    </location>
</feature>
<dbReference type="AlphaFoldDB" id="A0A9W6BS38"/>